<reference evidence="3" key="1">
    <citation type="submission" date="2024-06" db="EMBL/GenBank/DDBJ databases">
        <title>Streptomyces sp. strain HUAS MG91 genome sequences.</title>
        <authorList>
            <person name="Mo P."/>
        </authorList>
    </citation>
    <scope>NUCLEOTIDE SEQUENCE</scope>
    <source>
        <strain evidence="3">HUAS MG91</strain>
    </source>
</reference>
<sequence length="146" mass="15995">MSKLIVEDRIDRPAKDVFEAIVTVEGLSGFFVERTSAPMVPGTTVTWSFPHVDAEFDVEIGEIEPDRLVSWRWPGGQVTIKLRETGAGATALTVMEQPMGDGIEGAARAVGQTQGWTYFVCTLRAYLLHGIRHFGLSDGIRATLTD</sequence>
<evidence type="ECO:0000313" key="3">
    <source>
        <dbReference type="EMBL" id="XCJ69863.1"/>
    </source>
</evidence>
<dbReference type="Pfam" id="PF08327">
    <property type="entry name" value="AHSA1"/>
    <property type="match status" value="1"/>
</dbReference>
<dbReference type="InterPro" id="IPR023393">
    <property type="entry name" value="START-like_dom_sf"/>
</dbReference>
<dbReference type="RefSeq" id="WP_353941530.1">
    <property type="nucleotide sequence ID" value="NZ_CP159534.1"/>
</dbReference>
<dbReference type="AlphaFoldDB" id="A0AAU8IPM1"/>
<accession>A0AAU8IPM1</accession>
<organism evidence="3">
    <name type="scientific">Streptomyces tabacisoli</name>
    <dbReference type="NCBI Taxonomy" id="3156398"/>
    <lineage>
        <taxon>Bacteria</taxon>
        <taxon>Bacillati</taxon>
        <taxon>Actinomycetota</taxon>
        <taxon>Actinomycetes</taxon>
        <taxon>Kitasatosporales</taxon>
        <taxon>Streptomycetaceae</taxon>
        <taxon>Streptomyces</taxon>
    </lineage>
</organism>
<protein>
    <submittedName>
        <fullName evidence="3">SRPBCC domain-containing protein</fullName>
    </submittedName>
</protein>
<feature type="domain" description="Activator of Hsp90 ATPase homologue 1/2-like C-terminal" evidence="2">
    <location>
        <begin position="12"/>
        <end position="127"/>
    </location>
</feature>
<proteinExistence type="inferred from homology"/>
<evidence type="ECO:0000259" key="2">
    <source>
        <dbReference type="Pfam" id="PF08327"/>
    </source>
</evidence>
<evidence type="ECO:0000256" key="1">
    <source>
        <dbReference type="ARBA" id="ARBA00006817"/>
    </source>
</evidence>
<dbReference type="Gene3D" id="3.30.530.20">
    <property type="match status" value="1"/>
</dbReference>
<dbReference type="SUPFAM" id="SSF55961">
    <property type="entry name" value="Bet v1-like"/>
    <property type="match status" value="1"/>
</dbReference>
<dbReference type="InterPro" id="IPR013538">
    <property type="entry name" value="ASHA1/2-like_C"/>
</dbReference>
<dbReference type="KEGG" id="stac:ABII15_07755"/>
<comment type="similarity">
    <text evidence="1">Belongs to the AHA1 family.</text>
</comment>
<name>A0AAU8IPM1_9ACTN</name>
<dbReference type="EMBL" id="CP159534">
    <property type="protein sequence ID" value="XCJ69863.1"/>
    <property type="molecule type" value="Genomic_DNA"/>
</dbReference>
<gene>
    <name evidence="3" type="ORF">ABII15_07755</name>
</gene>